<keyword evidence="2" id="KW-1133">Transmembrane helix</keyword>
<sequence>MKRSQSLTPMSTSDKTKLCSSGISNTSRTTTFVITAHLLETDDEGARSLCNAFLNTFSNLRSGIFRCLLGVGANGTFISTVPQFFLLPCLALPCPCMCVECFLVSFFFVFLASLLHYGRRKADPAARAEYWAKESWLQKNVYNEERSHGAETAREEMSQEKKTEKHTTTNHGPYNFWRNTRVRRRPGAQEQHP</sequence>
<keyword evidence="4" id="KW-1185">Reference proteome</keyword>
<dbReference type="EMBL" id="AGVY01000200">
    <property type="protein sequence ID" value="EHN02592.1"/>
    <property type="molecule type" value="Genomic_DNA"/>
</dbReference>
<dbReference type="AlphaFoldDB" id="H0GUD4"/>
<evidence type="ECO:0000313" key="3">
    <source>
        <dbReference type="EMBL" id="EHN02592.1"/>
    </source>
</evidence>
<reference evidence="3 4" key="1">
    <citation type="journal article" date="2012" name="FEMS Yeast Res.">
        <title>The genome sequence of the wine yeast VIN7 reveals an allotriploid hybrid genome with Saccharomyces cerevisiae and Saccharomyces kudriavzevii origins.</title>
        <authorList>
            <person name="Borneman A.R."/>
            <person name="Desany B.A."/>
            <person name="Riches D."/>
            <person name="Affourtit J.P."/>
            <person name="Forgan A.H."/>
            <person name="Pretorius I.S."/>
            <person name="Egholm M."/>
            <person name="Chambers P.J."/>
        </authorList>
    </citation>
    <scope>NUCLEOTIDE SEQUENCE [LARGE SCALE GENOMIC DNA]</scope>
    <source>
        <strain evidence="3 4">VIN7</strain>
    </source>
</reference>
<name>H0GUD4_SACCK</name>
<evidence type="ECO:0000256" key="2">
    <source>
        <dbReference type="SAM" id="Phobius"/>
    </source>
</evidence>
<proteinExistence type="predicted"/>
<keyword evidence="2" id="KW-0812">Transmembrane</keyword>
<protein>
    <submittedName>
        <fullName evidence="3">YFR035C-like protein</fullName>
    </submittedName>
</protein>
<comment type="caution">
    <text evidence="3">The sequence shown here is derived from an EMBL/GenBank/DDBJ whole genome shotgun (WGS) entry which is preliminary data.</text>
</comment>
<dbReference type="OrthoDB" id="4066901at2759"/>
<dbReference type="Proteomes" id="UP000009009">
    <property type="component" value="Unassembled WGS sequence"/>
</dbReference>
<keyword evidence="2" id="KW-0472">Membrane</keyword>
<feature type="transmembrane region" description="Helical" evidence="2">
    <location>
        <begin position="90"/>
        <end position="117"/>
    </location>
</feature>
<dbReference type="HOGENOM" id="CLU_1409542_0_0_1"/>
<evidence type="ECO:0000256" key="1">
    <source>
        <dbReference type="SAM" id="MobiDB-lite"/>
    </source>
</evidence>
<organism evidence="3 4">
    <name type="scientific">Saccharomyces cerevisiae x Saccharomyces kudriavzevii (strain VIN7)</name>
    <name type="common">Yeast</name>
    <dbReference type="NCBI Taxonomy" id="1095631"/>
    <lineage>
        <taxon>Eukaryota</taxon>
        <taxon>Fungi</taxon>
        <taxon>Dikarya</taxon>
        <taxon>Ascomycota</taxon>
        <taxon>Saccharomycotina</taxon>
        <taxon>Saccharomycetes</taxon>
        <taxon>Saccharomycetales</taxon>
        <taxon>Saccharomycetaceae</taxon>
        <taxon>Saccharomyces</taxon>
    </lineage>
</organism>
<feature type="region of interest" description="Disordered" evidence="1">
    <location>
        <begin position="147"/>
        <end position="193"/>
    </location>
</feature>
<accession>H0GUD4</accession>
<gene>
    <name evidence="3" type="ORF">VIN7_6918</name>
</gene>
<feature type="transmembrane region" description="Helical" evidence="2">
    <location>
        <begin position="63"/>
        <end position="84"/>
    </location>
</feature>
<feature type="compositionally biased region" description="Basic and acidic residues" evidence="1">
    <location>
        <begin position="147"/>
        <end position="167"/>
    </location>
</feature>
<evidence type="ECO:0000313" key="4">
    <source>
        <dbReference type="Proteomes" id="UP000009009"/>
    </source>
</evidence>